<dbReference type="EMBL" id="LJSG01000018">
    <property type="protein sequence ID" value="KPP90320.1"/>
    <property type="molecule type" value="Genomic_DNA"/>
</dbReference>
<protein>
    <submittedName>
        <fullName evidence="1">Uncharacterized protein</fullName>
    </submittedName>
</protein>
<reference evidence="1 2" key="1">
    <citation type="submission" date="2015-09" db="EMBL/GenBank/DDBJ databases">
        <title>Identification and resolution of microdiversity through metagenomic sequencing of parallel consortia.</title>
        <authorList>
            <person name="Nelson W.C."/>
            <person name="Romine M.F."/>
            <person name="Lindemann S.R."/>
        </authorList>
    </citation>
    <scope>NUCLEOTIDE SEQUENCE [LARGE SCALE GENOMIC DNA]</scope>
    <source>
        <strain evidence="1">HL-91</strain>
    </source>
</reference>
<sequence>MALTNDRYGNVGSRCAVGIGGLRRTMPTGKLGDSLLYPITPELQRYGPVKADWAKKFSMLHNQFCDCIPDFLTDGGGFDYLFLMPGNIQLLGGKWINERTRKWQAHALRTARQQPEINLVLAGETTRLRGNKQPVASRAQYPQRLLQKARSR</sequence>
<gene>
    <name evidence="1" type="ORF">HLUCCA05_13805</name>
</gene>
<accession>A0A0P7YID5</accession>
<dbReference type="Proteomes" id="UP000050413">
    <property type="component" value="Unassembled WGS sequence"/>
</dbReference>
<evidence type="ECO:0000313" key="1">
    <source>
        <dbReference type="EMBL" id="KPP90320.1"/>
    </source>
</evidence>
<evidence type="ECO:0000313" key="2">
    <source>
        <dbReference type="Proteomes" id="UP000050413"/>
    </source>
</evidence>
<proteinExistence type="predicted"/>
<dbReference type="AlphaFoldDB" id="A0A0P7YID5"/>
<comment type="caution">
    <text evidence="1">The sequence shown here is derived from an EMBL/GenBank/DDBJ whole genome shotgun (WGS) entry which is preliminary data.</text>
</comment>
<organism evidence="1 2">
    <name type="scientific">Roseibaca calidilacus</name>
    <dbReference type="NCBI Taxonomy" id="1666912"/>
    <lineage>
        <taxon>Bacteria</taxon>
        <taxon>Pseudomonadati</taxon>
        <taxon>Pseudomonadota</taxon>
        <taxon>Alphaproteobacteria</taxon>
        <taxon>Rhodobacterales</taxon>
        <taxon>Paracoccaceae</taxon>
        <taxon>Roseinatronobacter</taxon>
    </lineage>
</organism>
<name>A0A0P7YID5_9RHOB</name>